<reference evidence="1 2" key="1">
    <citation type="journal article" date="2024" name="BMC Genomics">
        <title>De novo assembly and annotation of Popillia japonica's genome with initial clues to its potential as an invasive pest.</title>
        <authorList>
            <person name="Cucini C."/>
            <person name="Boschi S."/>
            <person name="Funari R."/>
            <person name="Cardaioli E."/>
            <person name="Iannotti N."/>
            <person name="Marturano G."/>
            <person name="Paoli F."/>
            <person name="Bruttini M."/>
            <person name="Carapelli A."/>
            <person name="Frati F."/>
            <person name="Nardi F."/>
        </authorList>
    </citation>
    <scope>NUCLEOTIDE SEQUENCE [LARGE SCALE GENOMIC DNA]</scope>
    <source>
        <strain evidence="1">DMR45628</strain>
    </source>
</reference>
<gene>
    <name evidence="1" type="ORF">QE152_g40910</name>
</gene>
<proteinExistence type="predicted"/>
<name>A0AAW1HF17_POPJA</name>
<protein>
    <submittedName>
        <fullName evidence="1">Uncharacterized protein</fullName>
    </submittedName>
</protein>
<evidence type="ECO:0000313" key="2">
    <source>
        <dbReference type="Proteomes" id="UP001458880"/>
    </source>
</evidence>
<organism evidence="1 2">
    <name type="scientific">Popillia japonica</name>
    <name type="common">Japanese beetle</name>
    <dbReference type="NCBI Taxonomy" id="7064"/>
    <lineage>
        <taxon>Eukaryota</taxon>
        <taxon>Metazoa</taxon>
        <taxon>Ecdysozoa</taxon>
        <taxon>Arthropoda</taxon>
        <taxon>Hexapoda</taxon>
        <taxon>Insecta</taxon>
        <taxon>Pterygota</taxon>
        <taxon>Neoptera</taxon>
        <taxon>Endopterygota</taxon>
        <taxon>Coleoptera</taxon>
        <taxon>Polyphaga</taxon>
        <taxon>Scarabaeiformia</taxon>
        <taxon>Scarabaeidae</taxon>
        <taxon>Rutelinae</taxon>
        <taxon>Popillia</taxon>
    </lineage>
</organism>
<comment type="caution">
    <text evidence="1">The sequence shown here is derived from an EMBL/GenBank/DDBJ whole genome shotgun (WGS) entry which is preliminary data.</text>
</comment>
<keyword evidence="2" id="KW-1185">Reference proteome</keyword>
<sequence length="14" mass="1590">CNPEIDVIVFLLQS</sequence>
<feature type="non-terminal residue" evidence="1">
    <location>
        <position position="1"/>
    </location>
</feature>
<evidence type="ECO:0000313" key="1">
    <source>
        <dbReference type="EMBL" id="KAK9674718.1"/>
    </source>
</evidence>
<dbReference type="EMBL" id="JASPKY010001607">
    <property type="protein sequence ID" value="KAK9674718.1"/>
    <property type="molecule type" value="Genomic_DNA"/>
</dbReference>
<dbReference type="Proteomes" id="UP001458880">
    <property type="component" value="Unassembled WGS sequence"/>
</dbReference>
<accession>A0AAW1HF17</accession>